<dbReference type="PANTHER" id="PTHR15503:SF40">
    <property type="match status" value="1"/>
</dbReference>
<dbReference type="Proteomes" id="UP001454036">
    <property type="component" value="Unassembled WGS sequence"/>
</dbReference>
<evidence type="ECO:0000313" key="1">
    <source>
        <dbReference type="EMBL" id="GAA0170236.1"/>
    </source>
</evidence>
<dbReference type="InterPro" id="IPR032567">
    <property type="entry name" value="RTL1-rel"/>
</dbReference>
<comment type="caution">
    <text evidence="1">The sequence shown here is derived from an EMBL/GenBank/DDBJ whole genome shotgun (WGS) entry which is preliminary data.</text>
</comment>
<dbReference type="Gene3D" id="3.10.10.10">
    <property type="entry name" value="HIV Type 1 Reverse Transcriptase, subunit A, domain 1"/>
    <property type="match status" value="1"/>
</dbReference>
<organism evidence="1 2">
    <name type="scientific">Lithospermum erythrorhizon</name>
    <name type="common">Purple gromwell</name>
    <name type="synonym">Lithospermum officinale var. erythrorhizon</name>
    <dbReference type="NCBI Taxonomy" id="34254"/>
    <lineage>
        <taxon>Eukaryota</taxon>
        <taxon>Viridiplantae</taxon>
        <taxon>Streptophyta</taxon>
        <taxon>Embryophyta</taxon>
        <taxon>Tracheophyta</taxon>
        <taxon>Spermatophyta</taxon>
        <taxon>Magnoliopsida</taxon>
        <taxon>eudicotyledons</taxon>
        <taxon>Gunneridae</taxon>
        <taxon>Pentapetalae</taxon>
        <taxon>asterids</taxon>
        <taxon>lamiids</taxon>
        <taxon>Boraginales</taxon>
        <taxon>Boraginaceae</taxon>
        <taxon>Boraginoideae</taxon>
        <taxon>Lithospermeae</taxon>
        <taxon>Lithospermum</taxon>
    </lineage>
</organism>
<dbReference type="PANTHER" id="PTHR15503">
    <property type="entry name" value="LDOC1 RELATED"/>
    <property type="match status" value="1"/>
</dbReference>
<keyword evidence="2" id="KW-1185">Reference proteome</keyword>
<dbReference type="InterPro" id="IPR043502">
    <property type="entry name" value="DNA/RNA_pol_sf"/>
</dbReference>
<reference evidence="1 2" key="1">
    <citation type="submission" date="2024-01" db="EMBL/GenBank/DDBJ databases">
        <title>The complete chloroplast genome sequence of Lithospermum erythrorhizon: insights into the phylogenetic relationship among Boraginaceae species and the maternal lineages of purple gromwells.</title>
        <authorList>
            <person name="Okada T."/>
            <person name="Watanabe K."/>
        </authorList>
    </citation>
    <scope>NUCLEOTIDE SEQUENCE [LARGE SCALE GENOMIC DNA]</scope>
</reference>
<accession>A0AAV3R4I7</accession>
<dbReference type="Gene3D" id="2.40.70.10">
    <property type="entry name" value="Acid Proteases"/>
    <property type="match status" value="1"/>
</dbReference>
<evidence type="ECO:0000313" key="2">
    <source>
        <dbReference type="Proteomes" id="UP001454036"/>
    </source>
</evidence>
<proteinExistence type="predicted"/>
<dbReference type="AlphaFoldDB" id="A0AAV3R4I7"/>
<dbReference type="SUPFAM" id="SSF56672">
    <property type="entry name" value="DNA/RNA polymerases"/>
    <property type="match status" value="1"/>
</dbReference>
<sequence>MVSNLSVPNFTWKIQGHSFNTTVRLLSLGACQMVVGMDWLKDHNSVQFDFDQMQLTLKHYDQVITLQAALNSGELHQISGKKLSKLIKKKSHDYVGHLYSIQHSSSTSLSSLPTYPSALTHILTSFSDIFTEPAVLPPPRSIDHSIILKPNAQAMKFASYRHSHAQKQEIEKIISELLSAGFIQHCKSSFASLVIRMKLGDSVLIIGTLMS</sequence>
<name>A0AAV3R4I7_LITER</name>
<dbReference type="InterPro" id="IPR021109">
    <property type="entry name" value="Peptidase_aspartic_dom_sf"/>
</dbReference>
<gene>
    <name evidence="1" type="ORF">LIER_24539</name>
</gene>
<dbReference type="EMBL" id="BAABME010007154">
    <property type="protein sequence ID" value="GAA0170236.1"/>
    <property type="molecule type" value="Genomic_DNA"/>
</dbReference>
<protein>
    <submittedName>
        <fullName evidence="1">Uncharacterized protein</fullName>
    </submittedName>
</protein>